<keyword evidence="2" id="KW-0732">Signal</keyword>
<dbReference type="EMBL" id="PVTD01000020">
    <property type="protein sequence ID" value="PRY19591.1"/>
    <property type="molecule type" value="Genomic_DNA"/>
</dbReference>
<dbReference type="Pfam" id="PF01593">
    <property type="entry name" value="Amino_oxidase"/>
    <property type="match status" value="1"/>
</dbReference>
<keyword evidence="3" id="KW-0274">FAD</keyword>
<accession>A0A2T0REN5</accession>
<name>A0A2T0REN5_9RHOB</name>
<dbReference type="GO" id="GO:0016491">
    <property type="term" value="F:oxidoreductase activity"/>
    <property type="evidence" value="ECO:0007669"/>
    <property type="project" value="InterPro"/>
</dbReference>
<evidence type="ECO:0000256" key="3">
    <source>
        <dbReference type="ARBA" id="ARBA00022827"/>
    </source>
</evidence>
<proteinExistence type="predicted"/>
<dbReference type="AlphaFoldDB" id="A0A2T0REN5"/>
<protein>
    <submittedName>
        <fullName evidence="7">Phytoene dehydrogenase-like protein</fullName>
    </submittedName>
</protein>
<evidence type="ECO:0000256" key="2">
    <source>
        <dbReference type="ARBA" id="ARBA00022729"/>
    </source>
</evidence>
<gene>
    <name evidence="7" type="ORF">CLV78_1207</name>
</gene>
<organism evidence="7 8">
    <name type="scientific">Aliiruegeria haliotis</name>
    <dbReference type="NCBI Taxonomy" id="1280846"/>
    <lineage>
        <taxon>Bacteria</taxon>
        <taxon>Pseudomonadati</taxon>
        <taxon>Pseudomonadota</taxon>
        <taxon>Alphaproteobacteria</taxon>
        <taxon>Rhodobacterales</taxon>
        <taxon>Roseobacteraceae</taxon>
        <taxon>Aliiruegeria</taxon>
    </lineage>
</organism>
<dbReference type="InterPro" id="IPR052206">
    <property type="entry name" value="Retinol_saturase"/>
</dbReference>
<evidence type="ECO:0000259" key="6">
    <source>
        <dbReference type="Pfam" id="PF01593"/>
    </source>
</evidence>
<keyword evidence="5" id="KW-0520">NAD</keyword>
<feature type="domain" description="Amine oxidase" evidence="6">
    <location>
        <begin position="18"/>
        <end position="507"/>
    </location>
</feature>
<evidence type="ECO:0000313" key="8">
    <source>
        <dbReference type="Proteomes" id="UP000239480"/>
    </source>
</evidence>
<dbReference type="SUPFAM" id="SSF51905">
    <property type="entry name" value="FAD/NAD(P)-binding domain"/>
    <property type="match status" value="1"/>
</dbReference>
<evidence type="ECO:0000256" key="5">
    <source>
        <dbReference type="ARBA" id="ARBA00023027"/>
    </source>
</evidence>
<dbReference type="InterPro" id="IPR036188">
    <property type="entry name" value="FAD/NAD-bd_sf"/>
</dbReference>
<reference evidence="7 8" key="1">
    <citation type="submission" date="2018-03" db="EMBL/GenBank/DDBJ databases">
        <title>Genomic Encyclopedia of Archaeal and Bacterial Type Strains, Phase II (KMG-II): from individual species to whole genera.</title>
        <authorList>
            <person name="Goeker M."/>
        </authorList>
    </citation>
    <scope>NUCLEOTIDE SEQUENCE [LARGE SCALE GENOMIC DNA]</scope>
    <source>
        <strain evidence="7 8">DSM 29328</strain>
    </source>
</reference>
<evidence type="ECO:0000256" key="4">
    <source>
        <dbReference type="ARBA" id="ARBA00022857"/>
    </source>
</evidence>
<evidence type="ECO:0000256" key="1">
    <source>
        <dbReference type="ARBA" id="ARBA00022630"/>
    </source>
</evidence>
<sequence length="517" mass="56070">MTHAGTDSWDAIVIGSGMGGMAAAAALSRVGHRVLLLEKHQTLGGLTHSFSRDGFSWDVGLHYLGHMAPGDRERGLLDWLCDRPMEFVSLGTIYDTVHIGSSEPLSLSRPYEAQEMDLTDRFPDQADAIEAWTHALREGKDAAMAMFPTRAMPEIAGNLLDWWNRRAISKWTARTTQEVIDDITDHPELAAVMAAQWGDHGGRPSKASFAMHALVAGYYLHSGSWFPVGGGAAFARHIIPTITRNGGEARSGVRVAEVLVEGDEVVGVRTGDGENIQSKVVISDIGARETVDTLLPAGLADQEWASEIRALPSSVAHFTMFLGLEGDIEAAGATRANHWIYPTGDVDVLWTDAPDGRPPHLTLSFGSLKDPAHDPGPRQRHTAQILVWAEWSQVARWAEHPAGTRGDDYADFKARAEATLMAELERHFPALAKLVVFKDLATPLSTVNFTGHRKGAFYGLDVTPQRMMCDALRARTPIPGLYLAGQDVASPGIPGALWGGLLSAASVDSKVFRHFRG</sequence>
<dbReference type="RefSeq" id="WP_106208367.1">
    <property type="nucleotide sequence ID" value="NZ_PVTD01000020.1"/>
</dbReference>
<evidence type="ECO:0000313" key="7">
    <source>
        <dbReference type="EMBL" id="PRY19591.1"/>
    </source>
</evidence>
<dbReference type="Gene3D" id="3.50.50.60">
    <property type="entry name" value="FAD/NAD(P)-binding domain"/>
    <property type="match status" value="2"/>
</dbReference>
<dbReference type="PANTHER" id="PTHR46091">
    <property type="entry name" value="BLR7054 PROTEIN"/>
    <property type="match status" value="1"/>
</dbReference>
<dbReference type="InterPro" id="IPR002937">
    <property type="entry name" value="Amino_oxidase"/>
</dbReference>
<dbReference type="Proteomes" id="UP000239480">
    <property type="component" value="Unassembled WGS sequence"/>
</dbReference>
<keyword evidence="4" id="KW-0521">NADP</keyword>
<keyword evidence="8" id="KW-1185">Reference proteome</keyword>
<comment type="caution">
    <text evidence="7">The sequence shown here is derived from an EMBL/GenBank/DDBJ whole genome shotgun (WGS) entry which is preliminary data.</text>
</comment>
<dbReference type="PRINTS" id="PR00411">
    <property type="entry name" value="PNDRDTASEI"/>
</dbReference>
<dbReference type="OrthoDB" id="9774675at2"/>
<keyword evidence="1" id="KW-0285">Flavoprotein</keyword>
<dbReference type="PANTHER" id="PTHR46091:SF3">
    <property type="entry name" value="AMINE OXIDASE DOMAIN-CONTAINING PROTEIN"/>
    <property type="match status" value="1"/>
</dbReference>